<organism evidence="2 3">
    <name type="scientific">Lasallia pustulata</name>
    <dbReference type="NCBI Taxonomy" id="136370"/>
    <lineage>
        <taxon>Eukaryota</taxon>
        <taxon>Fungi</taxon>
        <taxon>Dikarya</taxon>
        <taxon>Ascomycota</taxon>
        <taxon>Pezizomycotina</taxon>
        <taxon>Lecanoromycetes</taxon>
        <taxon>OSLEUM clade</taxon>
        <taxon>Umbilicariomycetidae</taxon>
        <taxon>Umbilicariales</taxon>
        <taxon>Umbilicariaceae</taxon>
        <taxon>Lasallia</taxon>
    </lineage>
</organism>
<dbReference type="AlphaFoldDB" id="A0A5M8PVX4"/>
<dbReference type="Gene3D" id="3.30.1120.90">
    <property type="entry name" value="Nucleosome assembly protein"/>
    <property type="match status" value="1"/>
</dbReference>
<feature type="region of interest" description="Disordered" evidence="1">
    <location>
        <begin position="1"/>
        <end position="23"/>
    </location>
</feature>
<dbReference type="InterPro" id="IPR037231">
    <property type="entry name" value="NAP-like_sf"/>
</dbReference>
<evidence type="ECO:0000256" key="1">
    <source>
        <dbReference type="SAM" id="MobiDB-lite"/>
    </source>
</evidence>
<protein>
    <submittedName>
        <fullName evidence="2">Uncharacterized protein</fullName>
    </submittedName>
</protein>
<name>A0A5M8PVX4_9LECA</name>
<comment type="caution">
    <text evidence="2">The sequence shown here is derived from an EMBL/GenBank/DDBJ whole genome shotgun (WGS) entry which is preliminary data.</text>
</comment>
<dbReference type="SUPFAM" id="SSF143113">
    <property type="entry name" value="NAP-like"/>
    <property type="match status" value="1"/>
</dbReference>
<proteinExistence type="predicted"/>
<evidence type="ECO:0000313" key="3">
    <source>
        <dbReference type="Proteomes" id="UP000324767"/>
    </source>
</evidence>
<dbReference type="EMBL" id="VXIT01000003">
    <property type="protein sequence ID" value="KAA6413777.1"/>
    <property type="molecule type" value="Genomic_DNA"/>
</dbReference>
<accession>A0A5M8PVX4</accession>
<sequence>MSLNTATVDSGVESRASRRTGGGVVGGELRGCLTACKRREGLGAAGGMSSSMREGGEERVMPYANKTPYRLFVSSNAPPSSPASPISGLWFSNKRRPKYNSASDSTGLAALNSFEVICFKISSDTASNICNNGDPRTVSFKFEFGESEFFDDKVLGKKFWRRRVGDGWTELDLGGEMLDMAIRVWEPQMARAQATTEGAHQGRVKEYDQLVQRVKQMNASSVSSFAGSGLEDATQCI</sequence>
<evidence type="ECO:0000313" key="2">
    <source>
        <dbReference type="EMBL" id="KAA6413777.1"/>
    </source>
</evidence>
<reference evidence="2 3" key="1">
    <citation type="submission" date="2019-09" db="EMBL/GenBank/DDBJ databases">
        <title>The hologenome of the rock-dwelling lichen Lasallia pustulata.</title>
        <authorList>
            <person name="Greshake Tzovaras B."/>
            <person name="Segers F."/>
            <person name="Bicker A."/>
            <person name="Dal Grande F."/>
            <person name="Otte J."/>
            <person name="Hankeln T."/>
            <person name="Schmitt I."/>
            <person name="Ebersberger I."/>
        </authorList>
    </citation>
    <scope>NUCLEOTIDE SEQUENCE [LARGE SCALE GENOMIC DNA]</scope>
    <source>
        <strain evidence="2">A1-1</strain>
    </source>
</reference>
<gene>
    <name evidence="2" type="ORF">FRX48_02138</name>
</gene>
<dbReference type="Proteomes" id="UP000324767">
    <property type="component" value="Unassembled WGS sequence"/>
</dbReference>